<sequence>MRHLTPLLMKFLMLTVLLYLVLGLYFDLRWGDILFLSVTLTLVGYVTDLFILPKVGNYLAILSDLGISYAIIATYLTYLRFENTTIAFYAALAIGIGEWFFHKYIRKRLFNGEEEAMDQSTL</sequence>
<reference evidence="3" key="1">
    <citation type="journal article" date="2019" name="Int. J. Syst. Evol. Microbiol.">
        <title>The Global Catalogue of Microorganisms (GCM) 10K type strain sequencing project: providing services to taxonomists for standard genome sequencing and annotation.</title>
        <authorList>
            <consortium name="The Broad Institute Genomics Platform"/>
            <consortium name="The Broad Institute Genome Sequencing Center for Infectious Disease"/>
            <person name="Wu L."/>
            <person name="Ma J."/>
        </authorList>
    </citation>
    <scope>NUCLEOTIDE SEQUENCE [LARGE SCALE GENOMIC DNA]</scope>
    <source>
        <strain evidence="3">CGMCC 1.12942</strain>
    </source>
</reference>
<keyword evidence="1" id="KW-0472">Membrane</keyword>
<gene>
    <name evidence="2" type="ORF">ACFQNG_09235</name>
</gene>
<feature type="transmembrane region" description="Helical" evidence="1">
    <location>
        <begin position="32"/>
        <end position="51"/>
    </location>
</feature>
<evidence type="ECO:0000313" key="3">
    <source>
        <dbReference type="Proteomes" id="UP001596500"/>
    </source>
</evidence>
<dbReference type="EMBL" id="JBHTBW010000021">
    <property type="protein sequence ID" value="MFC7441342.1"/>
    <property type="molecule type" value="Genomic_DNA"/>
</dbReference>
<keyword evidence="1" id="KW-0812">Transmembrane</keyword>
<evidence type="ECO:0000313" key="2">
    <source>
        <dbReference type="EMBL" id="MFC7441342.1"/>
    </source>
</evidence>
<evidence type="ECO:0000256" key="1">
    <source>
        <dbReference type="SAM" id="Phobius"/>
    </source>
</evidence>
<accession>A0ABW2RJX0</accession>
<dbReference type="InterPro" id="IPR019649">
    <property type="entry name" value="DUF2512"/>
</dbReference>
<feature type="transmembrane region" description="Helical" evidence="1">
    <location>
        <begin position="7"/>
        <end position="26"/>
    </location>
</feature>
<dbReference type="RefSeq" id="WP_379864632.1">
    <property type="nucleotide sequence ID" value="NZ_JBHTBW010000021.1"/>
</dbReference>
<proteinExistence type="predicted"/>
<comment type="caution">
    <text evidence="2">The sequence shown here is derived from an EMBL/GenBank/DDBJ whole genome shotgun (WGS) entry which is preliminary data.</text>
</comment>
<dbReference type="Proteomes" id="UP001596500">
    <property type="component" value="Unassembled WGS sequence"/>
</dbReference>
<organism evidence="2 3">
    <name type="scientific">Laceyella putida</name>
    <dbReference type="NCBI Taxonomy" id="110101"/>
    <lineage>
        <taxon>Bacteria</taxon>
        <taxon>Bacillati</taxon>
        <taxon>Bacillota</taxon>
        <taxon>Bacilli</taxon>
        <taxon>Bacillales</taxon>
        <taxon>Thermoactinomycetaceae</taxon>
        <taxon>Laceyella</taxon>
    </lineage>
</organism>
<protein>
    <submittedName>
        <fullName evidence="2">DUF2512 family protein</fullName>
    </submittedName>
</protein>
<keyword evidence="3" id="KW-1185">Reference proteome</keyword>
<name>A0ABW2RJX0_9BACL</name>
<dbReference type="Pfam" id="PF10710">
    <property type="entry name" value="DUF2512"/>
    <property type="match status" value="1"/>
</dbReference>
<keyword evidence="1" id="KW-1133">Transmembrane helix</keyword>
<feature type="transmembrane region" description="Helical" evidence="1">
    <location>
        <begin position="84"/>
        <end position="101"/>
    </location>
</feature>
<feature type="transmembrane region" description="Helical" evidence="1">
    <location>
        <begin position="58"/>
        <end position="78"/>
    </location>
</feature>